<dbReference type="PANTHER" id="PTHR10380">
    <property type="entry name" value="CUTICLE PROTEIN"/>
    <property type="match status" value="1"/>
</dbReference>
<evidence type="ECO:0000313" key="3">
    <source>
        <dbReference type="EnsemblMetazoa" id="GMOY004917-PA"/>
    </source>
</evidence>
<dbReference type="InterPro" id="IPR050468">
    <property type="entry name" value="Cuticle_Struct_Prot"/>
</dbReference>
<evidence type="ECO:0000313" key="4">
    <source>
        <dbReference type="Proteomes" id="UP000092444"/>
    </source>
</evidence>
<evidence type="ECO:0000256" key="2">
    <source>
        <dbReference type="SAM" id="SignalP"/>
    </source>
</evidence>
<feature type="chain" id="PRO_5008407605" description="Cuticle protein" evidence="2">
    <location>
        <begin position="18"/>
        <end position="148"/>
    </location>
</feature>
<evidence type="ECO:0008006" key="5">
    <source>
        <dbReference type="Google" id="ProtNLM"/>
    </source>
</evidence>
<dbReference type="VEuPathDB" id="VectorBase:GMOY004917"/>
<evidence type="ECO:0000256" key="1">
    <source>
        <dbReference type="PROSITE-ProRule" id="PRU00497"/>
    </source>
</evidence>
<proteinExistence type="predicted"/>
<dbReference type="AlphaFoldDB" id="A0A1B0FM49"/>
<keyword evidence="2" id="KW-0732">Signal</keyword>
<dbReference type="Pfam" id="PF00379">
    <property type="entry name" value="Chitin_bind_4"/>
    <property type="match status" value="1"/>
</dbReference>
<dbReference type="GO" id="GO:0062129">
    <property type="term" value="C:chitin-based extracellular matrix"/>
    <property type="evidence" value="ECO:0007669"/>
    <property type="project" value="TreeGrafter"/>
</dbReference>
<feature type="signal peptide" evidence="2">
    <location>
        <begin position="1"/>
        <end position="17"/>
    </location>
</feature>
<dbReference type="Proteomes" id="UP000092444">
    <property type="component" value="Unassembled WGS sequence"/>
</dbReference>
<protein>
    <recommendedName>
        <fullName evidence="5">Cuticle protein</fullName>
    </recommendedName>
</protein>
<reference evidence="3" key="1">
    <citation type="submission" date="2020-05" db="UniProtKB">
        <authorList>
            <consortium name="EnsemblMetazoa"/>
        </authorList>
    </citation>
    <scope>IDENTIFICATION</scope>
    <source>
        <strain evidence="3">Yale</strain>
    </source>
</reference>
<organism evidence="3 4">
    <name type="scientific">Glossina morsitans morsitans</name>
    <name type="common">Savannah tsetse fly</name>
    <dbReference type="NCBI Taxonomy" id="37546"/>
    <lineage>
        <taxon>Eukaryota</taxon>
        <taxon>Metazoa</taxon>
        <taxon>Ecdysozoa</taxon>
        <taxon>Arthropoda</taxon>
        <taxon>Hexapoda</taxon>
        <taxon>Insecta</taxon>
        <taxon>Pterygota</taxon>
        <taxon>Neoptera</taxon>
        <taxon>Endopterygota</taxon>
        <taxon>Diptera</taxon>
        <taxon>Brachycera</taxon>
        <taxon>Muscomorpha</taxon>
        <taxon>Hippoboscoidea</taxon>
        <taxon>Glossinidae</taxon>
        <taxon>Glossina</taxon>
    </lineage>
</organism>
<dbReference type="InterPro" id="IPR000618">
    <property type="entry name" value="Insect_cuticle"/>
</dbReference>
<dbReference type="GO" id="GO:0008010">
    <property type="term" value="F:structural constituent of chitin-based larval cuticle"/>
    <property type="evidence" value="ECO:0007669"/>
    <property type="project" value="TreeGrafter"/>
</dbReference>
<dbReference type="PhylomeDB" id="A0A1B0FM49"/>
<dbReference type="EMBL" id="CCAG010015359">
    <property type="status" value="NOT_ANNOTATED_CDS"/>
    <property type="molecule type" value="Genomic_DNA"/>
</dbReference>
<dbReference type="PANTHER" id="PTHR10380:SF232">
    <property type="entry name" value="PUPAL CUTICLE PROTEIN EDG-84A-LIKE PROTEIN"/>
    <property type="match status" value="1"/>
</dbReference>
<dbReference type="STRING" id="37546.A0A1B0FM49"/>
<sequence>MFKYALIVCLLSAVAIALPIMNFFQDRDEADELDKAELERIQNENAQYSFNSRIEDQINDGSIQREETRDGTKVTGMYSYSDGFVMRTVYYEADENGYRVVKEDTQDIGDGPQFNAEGQADVEGSLIGKYSIKLDKDDQEKHYKDIHA</sequence>
<dbReference type="EnsemblMetazoa" id="GMOY004917-RA">
    <property type="protein sequence ID" value="GMOY004917-PA"/>
    <property type="gene ID" value="GMOY004917"/>
</dbReference>
<accession>A0A1B0FM49</accession>
<keyword evidence="1" id="KW-0193">Cuticle</keyword>
<keyword evidence="4" id="KW-1185">Reference proteome</keyword>
<dbReference type="PROSITE" id="PS51155">
    <property type="entry name" value="CHIT_BIND_RR_2"/>
    <property type="match status" value="1"/>
</dbReference>
<name>A0A1B0FM49_GLOMM</name>